<name>A0A833T6T6_PHYIN</name>
<dbReference type="EMBL" id="WSZM01000069">
    <property type="protein sequence ID" value="KAF4044483.1"/>
    <property type="molecule type" value="Genomic_DNA"/>
</dbReference>
<evidence type="ECO:0000313" key="2">
    <source>
        <dbReference type="EMBL" id="KAF4044483.1"/>
    </source>
</evidence>
<keyword evidence="3" id="KW-1185">Reference proteome</keyword>
<proteinExistence type="predicted"/>
<dbReference type="AlphaFoldDB" id="A0A833T6T6"/>
<evidence type="ECO:0000313" key="3">
    <source>
        <dbReference type="Proteomes" id="UP000602510"/>
    </source>
</evidence>
<dbReference type="InterPro" id="IPR036770">
    <property type="entry name" value="Ankyrin_rpt-contain_sf"/>
</dbReference>
<feature type="region of interest" description="Disordered" evidence="1">
    <location>
        <begin position="311"/>
        <end position="330"/>
    </location>
</feature>
<dbReference type="SUPFAM" id="SSF48403">
    <property type="entry name" value="Ankyrin repeat"/>
    <property type="match status" value="1"/>
</dbReference>
<protein>
    <recommendedName>
        <fullName evidence="4">Ankyrin repeat protein</fullName>
    </recommendedName>
</protein>
<organism evidence="2 3">
    <name type="scientific">Phytophthora infestans</name>
    <name type="common">Potato late blight agent</name>
    <name type="synonym">Botrytis infestans</name>
    <dbReference type="NCBI Taxonomy" id="4787"/>
    <lineage>
        <taxon>Eukaryota</taxon>
        <taxon>Sar</taxon>
        <taxon>Stramenopiles</taxon>
        <taxon>Oomycota</taxon>
        <taxon>Peronosporomycetes</taxon>
        <taxon>Peronosporales</taxon>
        <taxon>Peronosporaceae</taxon>
        <taxon>Phytophthora</taxon>
    </lineage>
</organism>
<reference evidence="2" key="1">
    <citation type="submission" date="2020-04" db="EMBL/GenBank/DDBJ databases">
        <title>Hybrid Assembly of Korean Phytophthora infestans isolates.</title>
        <authorList>
            <person name="Prokchorchik M."/>
            <person name="Lee Y."/>
            <person name="Seo J."/>
            <person name="Cho J.-H."/>
            <person name="Park Y.-E."/>
            <person name="Jang D.-C."/>
            <person name="Im J.-S."/>
            <person name="Choi J.-G."/>
            <person name="Park H.-J."/>
            <person name="Lee G.-B."/>
            <person name="Lee Y.-G."/>
            <person name="Hong S.-Y."/>
            <person name="Cho K."/>
            <person name="Sohn K.H."/>
        </authorList>
    </citation>
    <scope>NUCLEOTIDE SEQUENCE</scope>
    <source>
        <strain evidence="2">KR_1_A1</strain>
    </source>
</reference>
<gene>
    <name evidence="2" type="ORF">GN244_ATG03192</name>
</gene>
<evidence type="ECO:0000256" key="1">
    <source>
        <dbReference type="SAM" id="MobiDB-lite"/>
    </source>
</evidence>
<evidence type="ECO:0008006" key="4">
    <source>
        <dbReference type="Google" id="ProtNLM"/>
    </source>
</evidence>
<dbReference type="Proteomes" id="UP000602510">
    <property type="component" value="Unassembled WGS sequence"/>
</dbReference>
<accession>A0A833T6T6</accession>
<dbReference type="Gene3D" id="1.25.40.20">
    <property type="entry name" value="Ankyrin repeat-containing domain"/>
    <property type="match status" value="1"/>
</dbReference>
<sequence length="612" mass="68704">MLSSANNSKAHGQVGLLRSIIIINEDLIARGKVEECFKGYHRNVTIQNPWVSAVTQNQVSRLQAMSLSSYPDISLRTLVLAAINASSLKVLQWILEANAPIATQLSDDDAIECLYATAKHPGDVYAEMTLLLLEHQLSPGRLSGDGIGIPLLHRAACFSNTMLATGIMSLLLERPDCDVNALDAFGNTAVSYAIATGSIRNACFLIKNPKCRLEAEYEGQSCFYYALHLLPSFAWRIIARELLITKRARAFLHCDAGNKTCGCKGYEGEDQDGDLYRQCNFCSHESTSHRIVPLPSWFRDQYDTYVTVSSTCKRPSSSADEHDDSESEMPRQYLADSYDVATDEDEETVLENDRGRLNVQLLKRLTVLQYGDILQANGLSGTVAVDVQIAEETVIDSVNSKNGELTSHASKKEPEMSDCVTFDAQDLQQIADQYLELEGEGVHRRGRKFTGPWWLQQEIGSVHSSQCLCQLPVFATRPSQLVQIALCRWLRRLALAHMRSTGTNETERAIIALAAVQPAFEHWRDVARLDKESVAKTLPLLPSSVLLHWRYGKQLMALQRWKNFRTSPEVAHQRLETRLELVAAEMRRNRFLTLQQRHRQLVKATRSLNVTR</sequence>
<comment type="caution">
    <text evidence="2">The sequence shown here is derived from an EMBL/GenBank/DDBJ whole genome shotgun (WGS) entry which is preliminary data.</text>
</comment>